<dbReference type="AlphaFoldDB" id="A0A7R6SVD7"/>
<reference evidence="2 3" key="1">
    <citation type="journal article" date="2008" name="Int. J. Syst. Evol. Microbiol.">
        <title>Neptunomonas japonica sp. nov., an Osedax japonicus symbiont-like bacterium isolated from sediment adjacent to sperm whale carcasses off Kagoshima, Japan.</title>
        <authorList>
            <person name="Miyazaki M."/>
            <person name="Nogi Y."/>
            <person name="Fujiwara Y."/>
            <person name="Kawato M."/>
            <person name="Kubokawa K."/>
            <person name="Horikoshi K."/>
        </authorList>
    </citation>
    <scope>NUCLEOTIDE SEQUENCE [LARGE SCALE GENOMIC DNA]</scope>
    <source>
        <strain evidence="2 3">JAMM 1380</strain>
    </source>
</reference>
<organism evidence="2 3">
    <name type="scientific">Neptunomonas japonica JAMM 1380</name>
    <dbReference type="NCBI Taxonomy" id="1441457"/>
    <lineage>
        <taxon>Bacteria</taxon>
        <taxon>Pseudomonadati</taxon>
        <taxon>Pseudomonadota</taxon>
        <taxon>Gammaproteobacteria</taxon>
        <taxon>Oceanospirillales</taxon>
        <taxon>Oceanospirillaceae</taxon>
        <taxon>Neptunomonas</taxon>
    </lineage>
</organism>
<sequence>MDYEFSIDELGRPRAKFSMGAEAVGRWFTEELSDDLQQINQLVELVETLERDEISNYQQSGKEFQLRLNRNEIEVVALVLGLDVDEELPEDTNLYDVESYAGCGLPDFKQALLSWQSFVGSSH</sequence>
<evidence type="ECO:0000313" key="2">
    <source>
        <dbReference type="EMBL" id="BBB29444.1"/>
    </source>
</evidence>
<comment type="similarity">
    <text evidence="1">Belongs to the UPF0231 family.</text>
</comment>
<dbReference type="PIRSF" id="PIRSF006287">
    <property type="entry name" value="UCP006287"/>
    <property type="match status" value="1"/>
</dbReference>
<keyword evidence="3" id="KW-1185">Reference proteome</keyword>
<dbReference type="RefSeq" id="WP_201350064.1">
    <property type="nucleotide sequence ID" value="NZ_AP014546.1"/>
</dbReference>
<dbReference type="EMBL" id="AP014546">
    <property type="protein sequence ID" value="BBB29444.1"/>
    <property type="molecule type" value="Genomic_DNA"/>
</dbReference>
<dbReference type="Proteomes" id="UP000595332">
    <property type="component" value="Chromosome"/>
</dbReference>
<evidence type="ECO:0000256" key="1">
    <source>
        <dbReference type="ARBA" id="ARBA00005367"/>
    </source>
</evidence>
<name>A0A7R6SVD7_9GAMM</name>
<gene>
    <name evidence="2" type="ORF">NEJAP_1492</name>
</gene>
<evidence type="ECO:0000313" key="3">
    <source>
        <dbReference type="Proteomes" id="UP000595332"/>
    </source>
</evidence>
<dbReference type="InterPro" id="IPR008249">
    <property type="entry name" value="UPF0231"/>
</dbReference>
<proteinExistence type="inferred from homology"/>
<dbReference type="KEGG" id="njp:NEJAP_1492"/>
<dbReference type="Pfam" id="PF06062">
    <property type="entry name" value="UPF0231"/>
    <property type="match status" value="1"/>
</dbReference>
<accession>A0A7R6SVD7</accession>
<protein>
    <submittedName>
        <fullName evidence="2">Uncharacterized protein</fullName>
    </submittedName>
</protein>